<dbReference type="KEGG" id="sacd:HS1genome_1055"/>
<protein>
    <submittedName>
        <fullName evidence="2">Uncharacterized protein</fullName>
    </submittedName>
</protein>
<dbReference type="AlphaFoldDB" id="A0A348B3B4"/>
<sequence length="56" mass="6354">MAPSRVPLYRRNPEQKVGTTNPWRGTLNGGEEARFLPILKGSLTTLVLSYYQVEFT</sequence>
<name>A0A348B3B4_9CREN</name>
<feature type="region of interest" description="Disordered" evidence="1">
    <location>
        <begin position="1"/>
        <end position="24"/>
    </location>
</feature>
<dbReference type="EMBL" id="BMQS01000009">
    <property type="protein sequence ID" value="GGT95608.1"/>
    <property type="molecule type" value="Genomic_DNA"/>
</dbReference>
<dbReference type="EMBL" id="AP018553">
    <property type="protein sequence ID" value="BBD72666.1"/>
    <property type="molecule type" value="Genomic_DNA"/>
</dbReference>
<proteinExistence type="predicted"/>
<accession>A0A348B3B4</accession>
<evidence type="ECO:0000313" key="3">
    <source>
        <dbReference type="EMBL" id="GGT95608.1"/>
    </source>
</evidence>
<reference evidence="3" key="4">
    <citation type="submission" date="2020-09" db="EMBL/GenBank/DDBJ databases">
        <authorList>
            <person name="Sun Q."/>
            <person name="Ohkuma M."/>
        </authorList>
    </citation>
    <scope>NUCLEOTIDE SEQUENCE</scope>
    <source>
        <strain evidence="3">JCM 31740</strain>
    </source>
</reference>
<evidence type="ECO:0000313" key="2">
    <source>
        <dbReference type="EMBL" id="BBD72666.1"/>
    </source>
</evidence>
<keyword evidence="4" id="KW-1185">Reference proteome</keyword>
<reference evidence="4" key="2">
    <citation type="submission" date="2018-04" db="EMBL/GenBank/DDBJ databases">
        <title>Complete genome sequence of Sulfodiicoccus acidiphilus strain HS-1.</title>
        <authorList>
            <person name="Sakai H.D."/>
            <person name="Kurosawa N."/>
        </authorList>
    </citation>
    <scope>NUCLEOTIDE SEQUENCE [LARGE SCALE GENOMIC DNA]</scope>
    <source>
        <strain evidence="4">HS-1</strain>
    </source>
</reference>
<dbReference type="Proteomes" id="UP000616143">
    <property type="component" value="Unassembled WGS sequence"/>
</dbReference>
<gene>
    <name evidence="3" type="ORF">GCM10007116_11500</name>
    <name evidence="2" type="ORF">HS1genome_1055</name>
</gene>
<organism evidence="2 4">
    <name type="scientific">Sulfodiicoccus acidiphilus</name>
    <dbReference type="NCBI Taxonomy" id="1670455"/>
    <lineage>
        <taxon>Archaea</taxon>
        <taxon>Thermoproteota</taxon>
        <taxon>Thermoprotei</taxon>
        <taxon>Sulfolobales</taxon>
        <taxon>Sulfolobaceae</taxon>
        <taxon>Sulfodiicoccus</taxon>
    </lineage>
</organism>
<evidence type="ECO:0000256" key="1">
    <source>
        <dbReference type="SAM" id="MobiDB-lite"/>
    </source>
</evidence>
<reference evidence="2" key="3">
    <citation type="journal article" date="2019" name="BMC Res. Notes">
        <title>Complete genome sequence of the Sulfodiicoccus acidiphilus strain HS-1T, the first crenarchaeon that lacks polB3, isolated from an acidic hot spring in Ohwaku-dani, Hakone, Japan.</title>
        <authorList>
            <person name="Sakai H.D."/>
            <person name="Kurosawa N."/>
        </authorList>
    </citation>
    <scope>NUCLEOTIDE SEQUENCE</scope>
    <source>
        <strain evidence="2">HS-1</strain>
    </source>
</reference>
<dbReference type="Proteomes" id="UP000276741">
    <property type="component" value="Chromosome"/>
</dbReference>
<evidence type="ECO:0000313" key="4">
    <source>
        <dbReference type="Proteomes" id="UP000276741"/>
    </source>
</evidence>
<reference evidence="3" key="1">
    <citation type="journal article" date="2014" name="Int. J. Syst. Evol. Microbiol.">
        <title>Complete genome sequence of Corynebacterium casei LMG S-19264T (=DSM 44701T), isolated from a smear-ripened cheese.</title>
        <authorList>
            <consortium name="US DOE Joint Genome Institute (JGI-PGF)"/>
            <person name="Walter F."/>
            <person name="Albersmeier A."/>
            <person name="Kalinowski J."/>
            <person name="Ruckert C."/>
        </authorList>
    </citation>
    <scope>NUCLEOTIDE SEQUENCE</scope>
    <source>
        <strain evidence="3">JCM 31740</strain>
    </source>
</reference>